<evidence type="ECO:0000313" key="3">
    <source>
        <dbReference type="Proteomes" id="UP000233769"/>
    </source>
</evidence>
<dbReference type="EMBL" id="LT962688">
    <property type="protein sequence ID" value="SOR31456.1"/>
    <property type="molecule type" value="Genomic_DNA"/>
</dbReference>
<gene>
    <name evidence="2" type="ORF">TK0001_4871</name>
</gene>
<evidence type="ECO:0000313" key="2">
    <source>
        <dbReference type="EMBL" id="SOR31456.1"/>
    </source>
</evidence>
<accession>A0A2N9AVU1</accession>
<sequence length="62" mass="6567">MAAVDAMEGAAVMAGGPGAGGIEPQWWRRSVKRPRSRPGDLAMRLIPQQHGRTFPTGCHALG</sequence>
<organism evidence="2 3">
    <name type="scientific">Methylorubrum extorquens</name>
    <name type="common">Methylobacterium dichloromethanicum</name>
    <name type="synonym">Methylobacterium extorquens</name>
    <dbReference type="NCBI Taxonomy" id="408"/>
    <lineage>
        <taxon>Bacteria</taxon>
        <taxon>Pseudomonadati</taxon>
        <taxon>Pseudomonadota</taxon>
        <taxon>Alphaproteobacteria</taxon>
        <taxon>Hyphomicrobiales</taxon>
        <taxon>Methylobacteriaceae</taxon>
        <taxon>Methylorubrum</taxon>
    </lineage>
</organism>
<proteinExistence type="predicted"/>
<feature type="region of interest" description="Disordered" evidence="1">
    <location>
        <begin position="12"/>
        <end position="34"/>
    </location>
</feature>
<dbReference type="Proteomes" id="UP000233769">
    <property type="component" value="Chromosome tk0001"/>
</dbReference>
<dbReference type="AlphaFoldDB" id="A0A2N9AVU1"/>
<evidence type="ECO:0000256" key="1">
    <source>
        <dbReference type="SAM" id="MobiDB-lite"/>
    </source>
</evidence>
<reference evidence="3" key="1">
    <citation type="submission" date="2017-10" db="EMBL/GenBank/DDBJ databases">
        <authorList>
            <person name="Regsiter A."/>
            <person name="William W."/>
        </authorList>
    </citation>
    <scope>NUCLEOTIDE SEQUENCE [LARGE SCALE GENOMIC DNA]</scope>
</reference>
<protein>
    <submittedName>
        <fullName evidence="2">Uncharacterized protein</fullName>
    </submittedName>
</protein>
<name>A0A2N9AVU1_METEX</name>